<evidence type="ECO:0000313" key="2">
    <source>
        <dbReference type="EMBL" id="EKC46313.1"/>
    </source>
</evidence>
<dbReference type="AlphaFoldDB" id="K1RLM9"/>
<keyword evidence="1" id="KW-1133">Transmembrane helix</keyword>
<accession>K1RLM9</accession>
<protein>
    <submittedName>
        <fullName evidence="2">ABC transporter ATP-binding/transmembrane protein</fullName>
    </submittedName>
</protein>
<feature type="transmembrane region" description="Helical" evidence="1">
    <location>
        <begin position="57"/>
        <end position="76"/>
    </location>
</feature>
<organism evidence="2">
    <name type="scientific">human gut metagenome</name>
    <dbReference type="NCBI Taxonomy" id="408170"/>
    <lineage>
        <taxon>unclassified sequences</taxon>
        <taxon>metagenomes</taxon>
        <taxon>organismal metagenomes</taxon>
    </lineage>
</organism>
<dbReference type="EMBL" id="AJWY01013675">
    <property type="protein sequence ID" value="EKC46313.1"/>
    <property type="molecule type" value="Genomic_DNA"/>
</dbReference>
<feature type="transmembrane region" description="Helical" evidence="1">
    <location>
        <begin position="21"/>
        <end position="45"/>
    </location>
</feature>
<feature type="non-terminal residue" evidence="2">
    <location>
        <position position="95"/>
    </location>
</feature>
<proteinExistence type="predicted"/>
<keyword evidence="1" id="KW-0472">Membrane</keyword>
<keyword evidence="2" id="KW-0067">ATP-binding</keyword>
<name>K1RLM9_9ZZZZ</name>
<gene>
    <name evidence="2" type="ORF">LEA_19904</name>
</gene>
<dbReference type="GO" id="GO:0005524">
    <property type="term" value="F:ATP binding"/>
    <property type="evidence" value="ECO:0007669"/>
    <property type="project" value="UniProtKB-KW"/>
</dbReference>
<evidence type="ECO:0000256" key="1">
    <source>
        <dbReference type="SAM" id="Phobius"/>
    </source>
</evidence>
<sequence length="95" mass="10522">MNAIKNITIGHTERLYKPVGYTMLANLVNIIPFCLSIEAVRIIFAAFDGSGRPLDTARLWCIFGILAVYMLVMALAERASYRANFRGAYEMSASG</sequence>
<keyword evidence="1 2" id="KW-0812">Transmembrane</keyword>
<reference evidence="2" key="1">
    <citation type="journal article" date="2013" name="Environ. Microbiol.">
        <title>Microbiota from the distal guts of lean and obese adolescents exhibit partial functional redundancy besides clear differences in community structure.</title>
        <authorList>
            <person name="Ferrer M."/>
            <person name="Ruiz A."/>
            <person name="Lanza F."/>
            <person name="Haange S.B."/>
            <person name="Oberbach A."/>
            <person name="Till H."/>
            <person name="Bargiela R."/>
            <person name="Campoy C."/>
            <person name="Segura M.T."/>
            <person name="Richter M."/>
            <person name="von Bergen M."/>
            <person name="Seifert J."/>
            <person name="Suarez A."/>
        </authorList>
    </citation>
    <scope>NUCLEOTIDE SEQUENCE</scope>
</reference>
<keyword evidence="2" id="KW-0547">Nucleotide-binding</keyword>
<comment type="caution">
    <text evidence="2">The sequence shown here is derived from an EMBL/GenBank/DDBJ whole genome shotgun (WGS) entry which is preliminary data.</text>
</comment>